<gene>
    <name evidence="1" type="ORF">CBF28_12585</name>
</gene>
<proteinExistence type="predicted"/>
<organism evidence="1 2">
    <name type="scientific">Vagococcus carniphilus</name>
    <dbReference type="NCBI Taxonomy" id="218144"/>
    <lineage>
        <taxon>Bacteria</taxon>
        <taxon>Bacillati</taxon>
        <taxon>Bacillota</taxon>
        <taxon>Bacilli</taxon>
        <taxon>Lactobacillales</taxon>
        <taxon>Enterococcaceae</taxon>
        <taxon>Vagococcus</taxon>
    </lineage>
</organism>
<reference evidence="1 2" key="1">
    <citation type="submission" date="2017-05" db="EMBL/GenBank/DDBJ databases">
        <title>Vagococcus spp. assemblies.</title>
        <authorList>
            <person name="Gulvik C.A."/>
        </authorList>
    </citation>
    <scope>NUCLEOTIDE SEQUENCE [LARGE SCALE GENOMIC DNA]</scope>
    <source>
        <strain evidence="1 2">SS1714</strain>
    </source>
</reference>
<dbReference type="OrthoDB" id="2200142at2"/>
<comment type="caution">
    <text evidence="1">The sequence shown here is derived from an EMBL/GenBank/DDBJ whole genome shotgun (WGS) entry which is preliminary data.</text>
</comment>
<dbReference type="RefSeq" id="WP_126795815.1">
    <property type="nucleotide sequence ID" value="NZ_CP060720.1"/>
</dbReference>
<dbReference type="GeneID" id="95579299"/>
<keyword evidence="2" id="KW-1185">Reference proteome</keyword>
<dbReference type="Proteomes" id="UP000288028">
    <property type="component" value="Unassembled WGS sequence"/>
</dbReference>
<name>A0A430ASN6_9ENTE</name>
<evidence type="ECO:0000313" key="1">
    <source>
        <dbReference type="EMBL" id="RSU11082.1"/>
    </source>
</evidence>
<evidence type="ECO:0000313" key="2">
    <source>
        <dbReference type="Proteomes" id="UP000288028"/>
    </source>
</evidence>
<dbReference type="AlphaFoldDB" id="A0A430ASN6"/>
<accession>A0A430ASN6</accession>
<dbReference type="EMBL" id="NGKB01000015">
    <property type="protein sequence ID" value="RSU11082.1"/>
    <property type="molecule type" value="Genomic_DNA"/>
</dbReference>
<protein>
    <submittedName>
        <fullName evidence="1">Uncharacterized protein</fullName>
    </submittedName>
</protein>
<sequence>MSKVMIVIGSVIDYPTVHNKEVVGKVELILENTLLIRDSVDETHLVLKSSLEQDGYSIDEKTYVNKRQFTNS</sequence>